<evidence type="ECO:0000313" key="2">
    <source>
        <dbReference type="EMBL" id="GGO48626.1"/>
    </source>
</evidence>
<evidence type="ECO:0000256" key="1">
    <source>
        <dbReference type="SAM" id="MobiDB-lite"/>
    </source>
</evidence>
<proteinExistence type="predicted"/>
<dbReference type="Proteomes" id="UP000656881">
    <property type="component" value="Unassembled WGS sequence"/>
</dbReference>
<name>A0ABQ2M9X4_9ACTN</name>
<dbReference type="EMBL" id="BMNG01000010">
    <property type="protein sequence ID" value="GGO48626.1"/>
    <property type="molecule type" value="Genomic_DNA"/>
</dbReference>
<accession>A0ABQ2M9X4</accession>
<keyword evidence="3" id="KW-1185">Reference proteome</keyword>
<feature type="region of interest" description="Disordered" evidence="1">
    <location>
        <begin position="1"/>
        <end position="71"/>
    </location>
</feature>
<protein>
    <submittedName>
        <fullName evidence="2">Uncharacterized protein</fullName>
    </submittedName>
</protein>
<gene>
    <name evidence="2" type="ORF">GCM10012286_44670</name>
</gene>
<feature type="compositionally biased region" description="Basic and acidic residues" evidence="1">
    <location>
        <begin position="13"/>
        <end position="24"/>
    </location>
</feature>
<organism evidence="2 3">
    <name type="scientific">Streptomyces lasiicapitis</name>
    <dbReference type="NCBI Taxonomy" id="1923961"/>
    <lineage>
        <taxon>Bacteria</taxon>
        <taxon>Bacillati</taxon>
        <taxon>Actinomycetota</taxon>
        <taxon>Actinomycetes</taxon>
        <taxon>Kitasatosporales</taxon>
        <taxon>Streptomycetaceae</taxon>
        <taxon>Streptomyces</taxon>
    </lineage>
</organism>
<evidence type="ECO:0000313" key="3">
    <source>
        <dbReference type="Proteomes" id="UP000656881"/>
    </source>
</evidence>
<comment type="caution">
    <text evidence="2">The sequence shown here is derived from an EMBL/GenBank/DDBJ whole genome shotgun (WGS) entry which is preliminary data.</text>
</comment>
<reference evidence="3" key="1">
    <citation type="journal article" date="2019" name="Int. J. Syst. Evol. Microbiol.">
        <title>The Global Catalogue of Microorganisms (GCM) 10K type strain sequencing project: providing services to taxonomists for standard genome sequencing and annotation.</title>
        <authorList>
            <consortium name="The Broad Institute Genomics Platform"/>
            <consortium name="The Broad Institute Genome Sequencing Center for Infectious Disease"/>
            <person name="Wu L."/>
            <person name="Ma J."/>
        </authorList>
    </citation>
    <scope>NUCLEOTIDE SEQUENCE [LARGE SCALE GENOMIC DNA]</scope>
    <source>
        <strain evidence="3">CGMCC 4.7349</strain>
    </source>
</reference>
<sequence>MRDHGGGDGGRGQGHDQYDQERDTGSMGSQDAEQSPLRHVRPPSGEEGGPAARDGIRNSRPFAVPGSGQQSRHVIDKLLRFGDGTQQNTLEALLLLKSSISALVSAPRPWRS</sequence>